<dbReference type="PANTHER" id="PTHR12121">
    <property type="entry name" value="CARBON CATABOLITE REPRESSOR PROTEIN 4"/>
    <property type="match status" value="1"/>
</dbReference>
<dbReference type="GO" id="GO:0004535">
    <property type="term" value="F:poly(A)-specific ribonuclease activity"/>
    <property type="evidence" value="ECO:0007669"/>
    <property type="project" value="UniProtKB-ARBA"/>
</dbReference>
<keyword evidence="7" id="KW-0378">Hydrolase</keyword>
<evidence type="ECO:0000256" key="11">
    <source>
        <dbReference type="ARBA" id="ARBA00023128"/>
    </source>
</evidence>
<dbReference type="InterPro" id="IPR036691">
    <property type="entry name" value="Endo/exonu/phosph_ase_sf"/>
</dbReference>
<evidence type="ECO:0000259" key="14">
    <source>
        <dbReference type="Pfam" id="PF03372"/>
    </source>
</evidence>
<evidence type="ECO:0000256" key="3">
    <source>
        <dbReference type="ARBA" id="ARBA00022553"/>
    </source>
</evidence>
<dbReference type="FunFam" id="3.60.10.10:FF:000018">
    <property type="entry name" value="2',5'-phosphodiesterase 12"/>
    <property type="match status" value="1"/>
</dbReference>
<dbReference type="GO" id="GO:0006397">
    <property type="term" value="P:mRNA processing"/>
    <property type="evidence" value="ECO:0007669"/>
    <property type="project" value="UniProtKB-KW"/>
</dbReference>
<dbReference type="SMR" id="A0A0P8XFX8"/>
<dbReference type="OrthoDB" id="412787at2759"/>
<organism evidence="15 16">
    <name type="scientific">Drosophila ananassae</name>
    <name type="common">Fruit fly</name>
    <dbReference type="NCBI Taxonomy" id="7217"/>
    <lineage>
        <taxon>Eukaryota</taxon>
        <taxon>Metazoa</taxon>
        <taxon>Ecdysozoa</taxon>
        <taxon>Arthropoda</taxon>
        <taxon>Hexapoda</taxon>
        <taxon>Insecta</taxon>
        <taxon>Pterygota</taxon>
        <taxon>Neoptera</taxon>
        <taxon>Endopterygota</taxon>
        <taxon>Diptera</taxon>
        <taxon>Brachycera</taxon>
        <taxon>Muscomorpha</taxon>
        <taxon>Ephydroidea</taxon>
        <taxon>Drosophilidae</taxon>
        <taxon>Drosophila</taxon>
        <taxon>Sophophora</taxon>
    </lineage>
</organism>
<evidence type="ECO:0000256" key="4">
    <source>
        <dbReference type="ARBA" id="ARBA00022664"/>
    </source>
</evidence>
<evidence type="ECO:0000256" key="7">
    <source>
        <dbReference type="ARBA" id="ARBA00022801"/>
    </source>
</evidence>
<protein>
    <recommendedName>
        <fullName evidence="12">2',5'-phosphodiesterase 12</fullName>
    </recommendedName>
    <alternativeName>
        <fullName evidence="13">Mitochondrial deadenylase</fullName>
    </alternativeName>
</protein>
<keyword evidence="11" id="KW-0496">Mitochondrion</keyword>
<evidence type="ECO:0000256" key="9">
    <source>
        <dbReference type="ARBA" id="ARBA00022842"/>
    </source>
</evidence>
<dbReference type="AlphaFoldDB" id="A0A0P8XFX8"/>
<keyword evidence="5" id="KW-0540">Nuclease</keyword>
<dbReference type="GeneID" id="26515257"/>
<dbReference type="Pfam" id="PF03372">
    <property type="entry name" value="Exo_endo_phos"/>
    <property type="match status" value="2"/>
</dbReference>
<feature type="domain" description="Endonuclease/exonuclease/phosphatase" evidence="14">
    <location>
        <begin position="454"/>
        <end position="579"/>
    </location>
</feature>
<evidence type="ECO:0000256" key="6">
    <source>
        <dbReference type="ARBA" id="ARBA00022723"/>
    </source>
</evidence>
<feature type="domain" description="Endonuclease/exonuclease/phosphatase" evidence="14">
    <location>
        <begin position="268"/>
        <end position="379"/>
    </location>
</feature>
<evidence type="ECO:0000256" key="2">
    <source>
        <dbReference type="ARBA" id="ARBA00004305"/>
    </source>
</evidence>
<dbReference type="Proteomes" id="UP000007801">
    <property type="component" value="Unassembled WGS sequence"/>
</dbReference>
<dbReference type="GO" id="GO:0005759">
    <property type="term" value="C:mitochondrial matrix"/>
    <property type="evidence" value="ECO:0007669"/>
    <property type="project" value="UniProtKB-SubCell"/>
</dbReference>
<dbReference type="EMBL" id="CH902620">
    <property type="protein sequence ID" value="KPU73813.1"/>
    <property type="molecule type" value="Genomic_DNA"/>
</dbReference>
<dbReference type="PANTHER" id="PTHR12121:SF37">
    <property type="entry name" value="2',5'-PHOSPHODIESTERASE 12"/>
    <property type="match status" value="1"/>
</dbReference>
<evidence type="ECO:0000256" key="10">
    <source>
        <dbReference type="ARBA" id="ARBA00022946"/>
    </source>
</evidence>
<keyword evidence="16" id="KW-1185">Reference proteome</keyword>
<dbReference type="SUPFAM" id="SSF56219">
    <property type="entry name" value="DNase I-like"/>
    <property type="match status" value="1"/>
</dbReference>
<dbReference type="KEGG" id="dan:26515257"/>
<evidence type="ECO:0000313" key="16">
    <source>
        <dbReference type="Proteomes" id="UP000007801"/>
    </source>
</evidence>
<keyword evidence="6" id="KW-0479">Metal-binding</keyword>
<dbReference type="STRING" id="7217.A0A0P8XFX8"/>
<sequence>MFVQQTKSRLIKNLNFTSLRFLARRGRMDTENVYIRNETDSSELNIAFRYVNEKLNVDREFNFCRKPEELTQTVLARIQTNVHKELAKKLKKKLDQLPAEVKVELYQEGSGTSFNEITFAELLSSNVNAIKLKVLDKSFNMVVNPPWIKIIQLPKCILAKCLVYPTKFEMQFGDRESSEAVWYRAKDPGSNQWEVCGQGFRYEAKSEDIGFFLKLVVTPKNDKGMVGPQLESISKSAVQAGPGLCPFETRQKCTPTFLKGSDEIRVVTYNLLADLYADSDYSRKNLFPYCPPEYLQVDYRKQLFLKELSGYHADLICLQEVDQRIFDVDLQEVLTQPPNNFQGYMSQKGEVPEGVAIFFRTSRFELIKSYTLNLGKNIPTLPIFESLWSKIKSNDQLATRICDRSTTVQICFLKVKDSENYLLVANTHLYFHPDADHIRLLQMCFSIIYVEHIRSEVLRDLNISNPNSVGLVFCGDFNSTPACGIYKLMTEKSIDSSLDDWRSNSEEAVSGVEVSQPFEMSSACGTPPFTNFTTLFSGCLDYIYYQKDRFELIQSVPLPSDAEFKENTAIPSAVFPSDHVALIADLKFRPA</sequence>
<comment type="subcellular location">
    <subcellularLocation>
        <location evidence="2">Mitochondrion matrix</location>
    </subcellularLocation>
</comment>
<evidence type="ECO:0000256" key="12">
    <source>
        <dbReference type="ARBA" id="ARBA00072755"/>
    </source>
</evidence>
<name>A0A0P8XFX8_DROAN</name>
<evidence type="ECO:0000256" key="8">
    <source>
        <dbReference type="ARBA" id="ARBA00022839"/>
    </source>
</evidence>
<keyword evidence="10" id="KW-0809">Transit peptide</keyword>
<dbReference type="FunCoup" id="A0A0P8XFX8">
    <property type="interactions" value="2474"/>
</dbReference>
<dbReference type="GO" id="GO:0046872">
    <property type="term" value="F:metal ion binding"/>
    <property type="evidence" value="ECO:0007669"/>
    <property type="project" value="UniProtKB-KW"/>
</dbReference>
<dbReference type="EMBL" id="CH902620">
    <property type="protein sequence ID" value="KPU73814.1"/>
    <property type="molecule type" value="Genomic_DNA"/>
</dbReference>
<comment type="cofactor">
    <cofactor evidence="1">
        <name>Mg(2+)</name>
        <dbReference type="ChEBI" id="CHEBI:18420"/>
    </cofactor>
</comment>
<keyword evidence="3" id="KW-0597">Phosphoprotein</keyword>
<evidence type="ECO:0000313" key="15">
    <source>
        <dbReference type="EMBL" id="KPU73814.1"/>
    </source>
</evidence>
<reference evidence="15" key="2">
    <citation type="journal article" date="2008" name="Bioinformatics">
        <title>Assembly reconciliation.</title>
        <authorList>
            <person name="Zimin A.V."/>
            <person name="Smith D.R."/>
            <person name="Sutton G."/>
            <person name="Yorke J.A."/>
        </authorList>
    </citation>
    <scope>NUCLEOTIDE SEQUENCE</scope>
    <source>
        <strain evidence="15">TSC#14024-0371.13</strain>
    </source>
</reference>
<keyword evidence="4" id="KW-0507">mRNA processing</keyword>
<dbReference type="GO" id="GO:0000288">
    <property type="term" value="P:nuclear-transcribed mRNA catabolic process, deadenylation-dependent decay"/>
    <property type="evidence" value="ECO:0007669"/>
    <property type="project" value="TreeGrafter"/>
</dbReference>
<accession>A0A0P8XFX8</accession>
<dbReference type="InterPro" id="IPR050410">
    <property type="entry name" value="CCR4/nocturin_mRNA_transcr"/>
</dbReference>
<evidence type="ECO:0000256" key="1">
    <source>
        <dbReference type="ARBA" id="ARBA00001946"/>
    </source>
</evidence>
<evidence type="ECO:0000256" key="5">
    <source>
        <dbReference type="ARBA" id="ARBA00022722"/>
    </source>
</evidence>
<gene>
    <name evidence="15" type="primary">Dana\GF27848</name>
    <name evidence="15" type="ORF">GF27848</name>
</gene>
<reference evidence="15 16" key="1">
    <citation type="journal article" date="2007" name="Nature">
        <title>Evolution of genes and genomes on the Drosophila phylogeny.</title>
        <authorList>
            <consortium name="Drosophila 12 Genomes Consortium"/>
            <person name="Clark A.G."/>
            <person name="Eisen M.B."/>
            <person name="Smith D.R."/>
            <person name="Bergman C.M."/>
            <person name="Oliver B."/>
            <person name="Markow T.A."/>
            <person name="Kaufman T.C."/>
            <person name="Kellis M."/>
            <person name="Gelbart W."/>
            <person name="Iyer V.N."/>
            <person name="Pollard D.A."/>
            <person name="Sackton T.B."/>
            <person name="Larracuente A.M."/>
            <person name="Singh N.D."/>
            <person name="Abad J.P."/>
            <person name="Abt D.N."/>
            <person name="Adryan B."/>
            <person name="Aguade M."/>
            <person name="Akashi H."/>
            <person name="Anderson W.W."/>
            <person name="Aquadro C.F."/>
            <person name="Ardell D.H."/>
            <person name="Arguello R."/>
            <person name="Artieri C.G."/>
            <person name="Barbash D.A."/>
            <person name="Barker D."/>
            <person name="Barsanti P."/>
            <person name="Batterham P."/>
            <person name="Batzoglou S."/>
            <person name="Begun D."/>
            <person name="Bhutkar A."/>
            <person name="Blanco E."/>
            <person name="Bosak S.A."/>
            <person name="Bradley R.K."/>
            <person name="Brand A.D."/>
            <person name="Brent M.R."/>
            <person name="Brooks A.N."/>
            <person name="Brown R.H."/>
            <person name="Butlin R.K."/>
            <person name="Caggese C."/>
            <person name="Calvi B.R."/>
            <person name="Bernardo de Carvalho A."/>
            <person name="Caspi A."/>
            <person name="Castrezana S."/>
            <person name="Celniker S.E."/>
            <person name="Chang J.L."/>
            <person name="Chapple C."/>
            <person name="Chatterji S."/>
            <person name="Chinwalla A."/>
            <person name="Civetta A."/>
            <person name="Clifton S.W."/>
            <person name="Comeron J.M."/>
            <person name="Costello J.C."/>
            <person name="Coyne J.A."/>
            <person name="Daub J."/>
            <person name="David R.G."/>
            <person name="Delcher A.L."/>
            <person name="Delehaunty K."/>
            <person name="Do C.B."/>
            <person name="Ebling H."/>
            <person name="Edwards K."/>
            <person name="Eickbush T."/>
            <person name="Evans J.D."/>
            <person name="Filipski A."/>
            <person name="Findeiss S."/>
            <person name="Freyhult E."/>
            <person name="Fulton L."/>
            <person name="Fulton R."/>
            <person name="Garcia A.C."/>
            <person name="Gardiner A."/>
            <person name="Garfield D.A."/>
            <person name="Garvin B.E."/>
            <person name="Gibson G."/>
            <person name="Gilbert D."/>
            <person name="Gnerre S."/>
            <person name="Godfrey J."/>
            <person name="Good R."/>
            <person name="Gotea V."/>
            <person name="Gravely B."/>
            <person name="Greenberg A.J."/>
            <person name="Griffiths-Jones S."/>
            <person name="Gross S."/>
            <person name="Guigo R."/>
            <person name="Gustafson E.A."/>
            <person name="Haerty W."/>
            <person name="Hahn M.W."/>
            <person name="Halligan D.L."/>
            <person name="Halpern A.L."/>
            <person name="Halter G.M."/>
            <person name="Han M.V."/>
            <person name="Heger A."/>
            <person name="Hillier L."/>
            <person name="Hinrichs A.S."/>
            <person name="Holmes I."/>
            <person name="Hoskins R.A."/>
            <person name="Hubisz M.J."/>
            <person name="Hultmark D."/>
            <person name="Huntley M.A."/>
            <person name="Jaffe D.B."/>
            <person name="Jagadeeshan S."/>
            <person name="Jeck W.R."/>
            <person name="Johnson J."/>
            <person name="Jones C.D."/>
            <person name="Jordan W.C."/>
            <person name="Karpen G.H."/>
            <person name="Kataoka E."/>
            <person name="Keightley P.D."/>
            <person name="Kheradpour P."/>
            <person name="Kirkness E.F."/>
            <person name="Koerich L.B."/>
            <person name="Kristiansen K."/>
            <person name="Kudrna D."/>
            <person name="Kulathinal R.J."/>
            <person name="Kumar S."/>
            <person name="Kwok R."/>
            <person name="Lander E."/>
            <person name="Langley C.H."/>
            <person name="Lapoint R."/>
            <person name="Lazzaro B.P."/>
            <person name="Lee S.J."/>
            <person name="Levesque L."/>
            <person name="Li R."/>
            <person name="Lin C.F."/>
            <person name="Lin M.F."/>
            <person name="Lindblad-Toh K."/>
            <person name="Llopart A."/>
            <person name="Long M."/>
            <person name="Low L."/>
            <person name="Lozovsky E."/>
            <person name="Lu J."/>
            <person name="Luo M."/>
            <person name="Machado C.A."/>
            <person name="Makalowski W."/>
            <person name="Marzo M."/>
            <person name="Matsuda M."/>
            <person name="Matzkin L."/>
            <person name="McAllister B."/>
            <person name="McBride C.S."/>
            <person name="McKernan B."/>
            <person name="McKernan K."/>
            <person name="Mendez-Lago M."/>
            <person name="Minx P."/>
            <person name="Mollenhauer M.U."/>
            <person name="Montooth K."/>
            <person name="Mount S.M."/>
            <person name="Mu X."/>
            <person name="Myers E."/>
            <person name="Negre B."/>
            <person name="Newfeld S."/>
            <person name="Nielsen R."/>
            <person name="Noor M.A."/>
            <person name="O'Grady P."/>
            <person name="Pachter L."/>
            <person name="Papaceit M."/>
            <person name="Parisi M.J."/>
            <person name="Parisi M."/>
            <person name="Parts L."/>
            <person name="Pedersen J.S."/>
            <person name="Pesole G."/>
            <person name="Phillippy A.M."/>
            <person name="Ponting C.P."/>
            <person name="Pop M."/>
            <person name="Porcelli D."/>
            <person name="Powell J.R."/>
            <person name="Prohaska S."/>
            <person name="Pruitt K."/>
            <person name="Puig M."/>
            <person name="Quesneville H."/>
            <person name="Ram K.R."/>
            <person name="Rand D."/>
            <person name="Rasmussen M.D."/>
            <person name="Reed L.K."/>
            <person name="Reenan R."/>
            <person name="Reily A."/>
            <person name="Remington K.A."/>
            <person name="Rieger T.T."/>
            <person name="Ritchie M.G."/>
            <person name="Robin C."/>
            <person name="Rogers Y.H."/>
            <person name="Rohde C."/>
            <person name="Rozas J."/>
            <person name="Rubenfield M.J."/>
            <person name="Ruiz A."/>
            <person name="Russo S."/>
            <person name="Salzberg S.L."/>
            <person name="Sanchez-Gracia A."/>
            <person name="Saranga D.J."/>
            <person name="Sato H."/>
            <person name="Schaeffer S.W."/>
            <person name="Schatz M.C."/>
            <person name="Schlenke T."/>
            <person name="Schwartz R."/>
            <person name="Segarra C."/>
            <person name="Singh R.S."/>
            <person name="Sirot L."/>
            <person name="Sirota M."/>
            <person name="Sisneros N.B."/>
            <person name="Smith C.D."/>
            <person name="Smith T.F."/>
            <person name="Spieth J."/>
            <person name="Stage D.E."/>
            <person name="Stark A."/>
            <person name="Stephan W."/>
            <person name="Strausberg R.L."/>
            <person name="Strempel S."/>
            <person name="Sturgill D."/>
            <person name="Sutton G."/>
            <person name="Sutton G.G."/>
            <person name="Tao W."/>
            <person name="Teichmann S."/>
            <person name="Tobari Y.N."/>
            <person name="Tomimura Y."/>
            <person name="Tsolas J.M."/>
            <person name="Valente V.L."/>
            <person name="Venter E."/>
            <person name="Venter J.C."/>
            <person name="Vicario S."/>
            <person name="Vieira F.G."/>
            <person name="Vilella A.J."/>
            <person name="Villasante A."/>
            <person name="Walenz B."/>
            <person name="Wang J."/>
            <person name="Wasserman M."/>
            <person name="Watts T."/>
            <person name="Wilson D."/>
            <person name="Wilson R.K."/>
            <person name="Wing R.A."/>
            <person name="Wolfner M.F."/>
            <person name="Wong A."/>
            <person name="Wong G.K."/>
            <person name="Wu C.I."/>
            <person name="Wu G."/>
            <person name="Yamamoto D."/>
            <person name="Yang H.P."/>
            <person name="Yang S.P."/>
            <person name="Yorke J.A."/>
            <person name="Yoshida K."/>
            <person name="Zdobnov E."/>
            <person name="Zhang P."/>
            <person name="Zhang Y."/>
            <person name="Zimin A.V."/>
            <person name="Baldwin J."/>
            <person name="Abdouelleil A."/>
            <person name="Abdulkadir J."/>
            <person name="Abebe A."/>
            <person name="Abera B."/>
            <person name="Abreu J."/>
            <person name="Acer S.C."/>
            <person name="Aftuck L."/>
            <person name="Alexander A."/>
            <person name="An P."/>
            <person name="Anderson E."/>
            <person name="Anderson S."/>
            <person name="Arachi H."/>
            <person name="Azer M."/>
            <person name="Bachantsang P."/>
            <person name="Barry A."/>
            <person name="Bayul T."/>
            <person name="Berlin A."/>
            <person name="Bessette D."/>
            <person name="Bloom T."/>
            <person name="Blye J."/>
            <person name="Boguslavskiy L."/>
            <person name="Bonnet C."/>
            <person name="Boukhgalter B."/>
            <person name="Bourzgui I."/>
            <person name="Brown A."/>
            <person name="Cahill P."/>
            <person name="Channer S."/>
            <person name="Cheshatsang Y."/>
            <person name="Chuda L."/>
            <person name="Citroen M."/>
            <person name="Collymore A."/>
            <person name="Cooke P."/>
            <person name="Costello M."/>
            <person name="D'Aco K."/>
            <person name="Daza R."/>
            <person name="De Haan G."/>
            <person name="DeGray S."/>
            <person name="DeMaso C."/>
            <person name="Dhargay N."/>
            <person name="Dooley K."/>
            <person name="Dooley E."/>
            <person name="Doricent M."/>
            <person name="Dorje P."/>
            <person name="Dorjee K."/>
            <person name="Dupes A."/>
            <person name="Elong R."/>
            <person name="Falk J."/>
            <person name="Farina A."/>
            <person name="Faro S."/>
            <person name="Ferguson D."/>
            <person name="Fisher S."/>
            <person name="Foley C.D."/>
            <person name="Franke A."/>
            <person name="Friedrich D."/>
            <person name="Gadbois L."/>
            <person name="Gearin G."/>
            <person name="Gearin C.R."/>
            <person name="Giannoukos G."/>
            <person name="Goode T."/>
            <person name="Graham J."/>
            <person name="Grandbois E."/>
            <person name="Grewal S."/>
            <person name="Gyaltsen K."/>
            <person name="Hafez N."/>
            <person name="Hagos B."/>
            <person name="Hall J."/>
            <person name="Henson C."/>
            <person name="Hollinger A."/>
            <person name="Honan T."/>
            <person name="Huard M.D."/>
            <person name="Hughes L."/>
            <person name="Hurhula B."/>
            <person name="Husby M.E."/>
            <person name="Kamat A."/>
            <person name="Kanga B."/>
            <person name="Kashin S."/>
            <person name="Khazanovich D."/>
            <person name="Kisner P."/>
            <person name="Lance K."/>
            <person name="Lara M."/>
            <person name="Lee W."/>
            <person name="Lennon N."/>
            <person name="Letendre F."/>
            <person name="LeVine R."/>
            <person name="Lipovsky A."/>
            <person name="Liu X."/>
            <person name="Liu J."/>
            <person name="Liu S."/>
            <person name="Lokyitsang T."/>
            <person name="Lokyitsang Y."/>
            <person name="Lubonja R."/>
            <person name="Lui A."/>
            <person name="MacDonald P."/>
            <person name="Magnisalis V."/>
            <person name="Maru K."/>
            <person name="Matthews C."/>
            <person name="McCusker W."/>
            <person name="McDonough S."/>
            <person name="Mehta T."/>
            <person name="Meldrim J."/>
            <person name="Meneus L."/>
            <person name="Mihai O."/>
            <person name="Mihalev A."/>
            <person name="Mihova T."/>
            <person name="Mittelman R."/>
            <person name="Mlenga V."/>
            <person name="Montmayeur A."/>
            <person name="Mulrain L."/>
            <person name="Navidi A."/>
            <person name="Naylor J."/>
            <person name="Negash T."/>
            <person name="Nguyen T."/>
            <person name="Nguyen N."/>
            <person name="Nicol R."/>
            <person name="Norbu C."/>
            <person name="Norbu N."/>
            <person name="Novod N."/>
            <person name="O'Neill B."/>
            <person name="Osman S."/>
            <person name="Markiewicz E."/>
            <person name="Oyono O.L."/>
            <person name="Patti C."/>
            <person name="Phunkhang P."/>
            <person name="Pierre F."/>
            <person name="Priest M."/>
            <person name="Raghuraman S."/>
            <person name="Rege F."/>
            <person name="Reyes R."/>
            <person name="Rise C."/>
            <person name="Rogov P."/>
            <person name="Ross K."/>
            <person name="Ryan E."/>
            <person name="Settipalli S."/>
            <person name="Shea T."/>
            <person name="Sherpa N."/>
            <person name="Shi L."/>
            <person name="Shih D."/>
            <person name="Sparrow T."/>
            <person name="Spaulding J."/>
            <person name="Stalker J."/>
            <person name="Stange-Thomann N."/>
            <person name="Stavropoulos S."/>
            <person name="Stone C."/>
            <person name="Strader C."/>
            <person name="Tesfaye S."/>
            <person name="Thomson T."/>
            <person name="Thoulutsang Y."/>
            <person name="Thoulutsang D."/>
            <person name="Topham K."/>
            <person name="Topping I."/>
            <person name="Tsamla T."/>
            <person name="Vassiliev H."/>
            <person name="Vo A."/>
            <person name="Wangchuk T."/>
            <person name="Wangdi T."/>
            <person name="Weiand M."/>
            <person name="Wilkinson J."/>
            <person name="Wilson A."/>
            <person name="Yadav S."/>
            <person name="Young G."/>
            <person name="Yu Q."/>
            <person name="Zembek L."/>
            <person name="Zhong D."/>
            <person name="Zimmer A."/>
            <person name="Zwirko Z."/>
            <person name="Jaffe D.B."/>
            <person name="Alvarez P."/>
            <person name="Brockman W."/>
            <person name="Butler J."/>
            <person name="Chin C."/>
            <person name="Gnerre S."/>
            <person name="Grabherr M."/>
            <person name="Kleber M."/>
            <person name="Mauceli E."/>
            <person name="MacCallum I."/>
        </authorList>
    </citation>
    <scope>NUCLEOTIDE SEQUENCE [LARGE SCALE GENOMIC DNA]</scope>
    <source>
        <strain evidence="15">TSC#14024-0371.13</strain>
        <strain evidence="16">Tucson 14024-0371.13</strain>
    </source>
</reference>
<reference evidence="15" key="3">
    <citation type="submission" date="2015-10" db="EMBL/GenBank/DDBJ databases">
        <authorList>
            <consortium name="FlyBase"/>
        </authorList>
    </citation>
    <scope>NUCLEOTIDE SEQUENCE</scope>
    <source>
        <strain evidence="15">TSC#14024-0371.13</strain>
    </source>
</reference>
<dbReference type="InterPro" id="IPR005135">
    <property type="entry name" value="Endo/exonuclease/phosphatase"/>
</dbReference>
<proteinExistence type="predicted"/>
<evidence type="ECO:0000256" key="13">
    <source>
        <dbReference type="ARBA" id="ARBA00083541"/>
    </source>
</evidence>
<dbReference type="Gene3D" id="3.60.10.10">
    <property type="entry name" value="Endonuclease/exonuclease/phosphatase"/>
    <property type="match status" value="1"/>
</dbReference>
<keyword evidence="9" id="KW-0460">Magnesium</keyword>
<keyword evidence="8" id="KW-0269">Exonuclease</keyword>